<evidence type="ECO:0000313" key="1">
    <source>
        <dbReference type="EMBL" id="TNN61684.1"/>
    </source>
</evidence>
<sequence>MSVGDDVAQKRQSSEEGQHFYSSSSFSSLFLLSICKNKSHLLSIWSLCKAIIPPHIPQLPKHPFCDDPPAPSLAREVGSDFLADMAGYRRPTPSSLKPALSSPNAALGSLSREYQLLTPRLPHADPIAAFITVLHAEHLLILFNPFLTTGTI</sequence>
<protein>
    <submittedName>
        <fullName evidence="1">Uncharacterized protein</fullName>
    </submittedName>
</protein>
<evidence type="ECO:0000313" key="2">
    <source>
        <dbReference type="Proteomes" id="UP000314294"/>
    </source>
</evidence>
<organism evidence="1 2">
    <name type="scientific">Liparis tanakae</name>
    <name type="common">Tanaka's snailfish</name>
    <dbReference type="NCBI Taxonomy" id="230148"/>
    <lineage>
        <taxon>Eukaryota</taxon>
        <taxon>Metazoa</taxon>
        <taxon>Chordata</taxon>
        <taxon>Craniata</taxon>
        <taxon>Vertebrata</taxon>
        <taxon>Euteleostomi</taxon>
        <taxon>Actinopterygii</taxon>
        <taxon>Neopterygii</taxon>
        <taxon>Teleostei</taxon>
        <taxon>Neoteleostei</taxon>
        <taxon>Acanthomorphata</taxon>
        <taxon>Eupercaria</taxon>
        <taxon>Perciformes</taxon>
        <taxon>Cottioidei</taxon>
        <taxon>Cottales</taxon>
        <taxon>Liparidae</taxon>
        <taxon>Liparis</taxon>
    </lineage>
</organism>
<proteinExistence type="predicted"/>
<dbReference type="AlphaFoldDB" id="A0A4Z2H9X8"/>
<reference evidence="1 2" key="1">
    <citation type="submission" date="2019-03" db="EMBL/GenBank/DDBJ databases">
        <title>First draft genome of Liparis tanakae, snailfish: a comprehensive survey of snailfish specific genes.</title>
        <authorList>
            <person name="Kim W."/>
            <person name="Song I."/>
            <person name="Jeong J.-H."/>
            <person name="Kim D."/>
            <person name="Kim S."/>
            <person name="Ryu S."/>
            <person name="Song J.Y."/>
            <person name="Lee S.K."/>
        </authorList>
    </citation>
    <scope>NUCLEOTIDE SEQUENCE [LARGE SCALE GENOMIC DNA]</scope>
    <source>
        <tissue evidence="1">Muscle</tissue>
    </source>
</reference>
<keyword evidence="2" id="KW-1185">Reference proteome</keyword>
<name>A0A4Z2H9X8_9TELE</name>
<dbReference type="EMBL" id="SRLO01000311">
    <property type="protein sequence ID" value="TNN61684.1"/>
    <property type="molecule type" value="Genomic_DNA"/>
</dbReference>
<dbReference type="Proteomes" id="UP000314294">
    <property type="component" value="Unassembled WGS sequence"/>
</dbReference>
<accession>A0A4Z2H9X8</accession>
<gene>
    <name evidence="1" type="ORF">EYF80_028114</name>
</gene>
<comment type="caution">
    <text evidence="1">The sequence shown here is derived from an EMBL/GenBank/DDBJ whole genome shotgun (WGS) entry which is preliminary data.</text>
</comment>